<evidence type="ECO:0000313" key="8">
    <source>
        <dbReference type="Proteomes" id="UP000014601"/>
    </source>
</evidence>
<dbReference type="InterPro" id="IPR017871">
    <property type="entry name" value="ABC_transporter-like_CS"/>
</dbReference>
<dbReference type="SMART" id="SM00382">
    <property type="entry name" value="AAA"/>
    <property type="match status" value="1"/>
</dbReference>
<evidence type="ECO:0000313" key="7">
    <source>
        <dbReference type="EMBL" id="EPI50521.1"/>
    </source>
</evidence>
<dbReference type="PATRIC" id="fig|1261061.4.peg.713"/>
<evidence type="ECO:0000256" key="5">
    <source>
        <dbReference type="SAM" id="MobiDB-lite"/>
    </source>
</evidence>
<dbReference type="PROSITE" id="PS00211">
    <property type="entry name" value="ABC_TRANSPORTER_1"/>
    <property type="match status" value="1"/>
</dbReference>
<dbReference type="InterPro" id="IPR003439">
    <property type="entry name" value="ABC_transporter-like_ATP-bd"/>
</dbReference>
<dbReference type="Pfam" id="PF00005">
    <property type="entry name" value="ABC_tran"/>
    <property type="match status" value="1"/>
</dbReference>
<evidence type="ECO:0000256" key="2">
    <source>
        <dbReference type="ARBA" id="ARBA00022448"/>
    </source>
</evidence>
<feature type="compositionally biased region" description="Low complexity" evidence="5">
    <location>
        <begin position="259"/>
        <end position="273"/>
    </location>
</feature>
<proteinExistence type="inferred from homology"/>
<dbReference type="SUPFAM" id="SSF52540">
    <property type="entry name" value="P-loop containing nucleoside triphosphate hydrolases"/>
    <property type="match status" value="1"/>
</dbReference>
<name>S4GUW3_9BIFI</name>
<dbReference type="Proteomes" id="UP000014601">
    <property type="component" value="Unassembled WGS sequence"/>
</dbReference>
<evidence type="ECO:0000259" key="6">
    <source>
        <dbReference type="PROSITE" id="PS50893"/>
    </source>
</evidence>
<dbReference type="EMBL" id="ATJO01000064">
    <property type="protein sequence ID" value="EPI50521.1"/>
    <property type="molecule type" value="Genomic_DNA"/>
</dbReference>
<keyword evidence="3" id="KW-0547">Nucleotide-binding</keyword>
<evidence type="ECO:0000256" key="3">
    <source>
        <dbReference type="ARBA" id="ARBA00022741"/>
    </source>
</evidence>
<dbReference type="PANTHER" id="PTHR42734">
    <property type="entry name" value="METAL TRANSPORT SYSTEM ATP-BINDING PROTEIN TM_0124-RELATED"/>
    <property type="match status" value="1"/>
</dbReference>
<protein>
    <submittedName>
        <fullName evidence="7">ABC transporter, ATP-binding protein</fullName>
    </submittedName>
</protein>
<dbReference type="InterPro" id="IPR050153">
    <property type="entry name" value="Metal_Ion_Import_ABC"/>
</dbReference>
<dbReference type="InterPro" id="IPR003593">
    <property type="entry name" value="AAA+_ATPase"/>
</dbReference>
<gene>
    <name evidence="7" type="ORF">HMPREF1576_00814</name>
</gene>
<comment type="caution">
    <text evidence="7">The sequence shown here is derived from an EMBL/GenBank/DDBJ whole genome shotgun (WGS) entry which is preliminary data.</text>
</comment>
<dbReference type="PANTHER" id="PTHR42734:SF5">
    <property type="entry name" value="IRON TRANSPORT SYSTEM ATP-BINDING PROTEIN HI_0361-RELATED"/>
    <property type="match status" value="1"/>
</dbReference>
<keyword evidence="4 7" id="KW-0067">ATP-binding</keyword>
<dbReference type="HOGENOM" id="CLU_000604_1_11_11"/>
<evidence type="ECO:0000256" key="1">
    <source>
        <dbReference type="ARBA" id="ARBA00005417"/>
    </source>
</evidence>
<sequence length="284" mass="29911">MNKSVLAMKDCDLAYGYKTVVTGLSGSVEAGEALALIGPNGSGKTTFLQAIIGIVRVSHGSLTMPKTVSIGYVPQQVDLDLTFPITARQVVAMGLSRQTGFLGLLKKSQKEAVESALNHVGLLNRADVRFGDLSGGQRQRILLARAIVARPTLILLDEPFNGLDEPNRKELLNIMKSAKEDGISFIVSTHDLVIADAICEKALLLAGRQVAFGHLRKVMTKENISLAYGGSMPAASAGLTLNQLADKDDSLNDSLNAPSDSSISTDSSISSVSLGDESNSASIG</sequence>
<comment type="similarity">
    <text evidence="1">Belongs to the ABC transporter superfamily.</text>
</comment>
<dbReference type="AlphaFoldDB" id="S4GUW3"/>
<keyword evidence="2" id="KW-0813">Transport</keyword>
<dbReference type="Gene3D" id="3.40.50.300">
    <property type="entry name" value="P-loop containing nucleotide triphosphate hydrolases"/>
    <property type="match status" value="1"/>
</dbReference>
<evidence type="ECO:0000256" key="4">
    <source>
        <dbReference type="ARBA" id="ARBA00022840"/>
    </source>
</evidence>
<reference evidence="7 8" key="1">
    <citation type="submission" date="2013-06" db="EMBL/GenBank/DDBJ databases">
        <authorList>
            <person name="Weinstock G."/>
            <person name="Sodergren E."/>
            <person name="Lobos E.A."/>
            <person name="Fulton L."/>
            <person name="Fulton R."/>
            <person name="Courtney L."/>
            <person name="Fronick C."/>
            <person name="O'Laughlin M."/>
            <person name="Godfrey J."/>
            <person name="Wilson R.M."/>
            <person name="Miner T."/>
            <person name="Farmer C."/>
            <person name="Delehaunty K."/>
            <person name="Cordes M."/>
            <person name="Minx P."/>
            <person name="Tomlinson C."/>
            <person name="Chen J."/>
            <person name="Wollam A."/>
            <person name="Pepin K.H."/>
            <person name="Bhonagiri V."/>
            <person name="Zhang X."/>
            <person name="Warren W."/>
            <person name="Mitreva M."/>
            <person name="Mardis E.R."/>
            <person name="Wilson R.K."/>
        </authorList>
    </citation>
    <scope>NUCLEOTIDE SEQUENCE [LARGE SCALE GENOMIC DNA]</scope>
    <source>
        <strain evidence="7 8">JCP7719</strain>
    </source>
</reference>
<dbReference type="GO" id="GO:0005524">
    <property type="term" value="F:ATP binding"/>
    <property type="evidence" value="ECO:0007669"/>
    <property type="project" value="UniProtKB-KW"/>
</dbReference>
<organism evidence="7 8">
    <name type="scientific">Gardnerella pickettii JCP7719</name>
    <dbReference type="NCBI Taxonomy" id="1261061"/>
    <lineage>
        <taxon>Bacteria</taxon>
        <taxon>Bacillati</taxon>
        <taxon>Actinomycetota</taxon>
        <taxon>Actinomycetes</taxon>
        <taxon>Bifidobacteriales</taxon>
        <taxon>Bifidobacteriaceae</taxon>
        <taxon>Gardnerella</taxon>
        <taxon>Gardnerella pickettii</taxon>
    </lineage>
</organism>
<feature type="domain" description="ABC transporter" evidence="6">
    <location>
        <begin position="6"/>
        <end position="232"/>
    </location>
</feature>
<dbReference type="PROSITE" id="PS50893">
    <property type="entry name" value="ABC_TRANSPORTER_2"/>
    <property type="match status" value="1"/>
</dbReference>
<dbReference type="GO" id="GO:0016887">
    <property type="term" value="F:ATP hydrolysis activity"/>
    <property type="evidence" value="ECO:0007669"/>
    <property type="project" value="InterPro"/>
</dbReference>
<dbReference type="InterPro" id="IPR027417">
    <property type="entry name" value="P-loop_NTPase"/>
</dbReference>
<accession>S4GUW3</accession>
<feature type="region of interest" description="Disordered" evidence="5">
    <location>
        <begin position="250"/>
        <end position="284"/>
    </location>
</feature>